<comment type="caution">
    <text evidence="3">The sequence shown here is derived from an EMBL/GenBank/DDBJ whole genome shotgun (WGS) entry which is preliminary data.</text>
</comment>
<dbReference type="InterPro" id="IPR006311">
    <property type="entry name" value="TAT_signal"/>
</dbReference>
<dbReference type="PROSITE" id="PS51318">
    <property type="entry name" value="TAT"/>
    <property type="match status" value="1"/>
</dbReference>
<dbReference type="RefSeq" id="WP_344992860.1">
    <property type="nucleotide sequence ID" value="NZ_BAAAXV010000005.1"/>
</dbReference>
<gene>
    <name evidence="3" type="ORF">ACFFSA_02035</name>
</gene>
<proteinExistence type="predicted"/>
<evidence type="ECO:0000313" key="4">
    <source>
        <dbReference type="Proteomes" id="UP001589532"/>
    </source>
</evidence>
<sequence>MSNFEERLLSALKEDITTRKAENTMTTTVTPIERPSRRRRFVGLTTAAAGLAAAATAVVVLTGLSSAPAYAVTKDADGAVNVRINEFSDPEGLAGELAGAGVKAVVNYLPEGQTCKEPRGERGSGTGKFTASVGRSGGAISFKIEKGQVPAGETLVLAVSKSKDGDDRPPFAMSLTVVKGPVAPCEPTTMPAPGPGAKDDGGRGLVTRTDGADQGPGTHTGPN</sequence>
<dbReference type="Proteomes" id="UP001589532">
    <property type="component" value="Unassembled WGS sequence"/>
</dbReference>
<keyword evidence="4" id="KW-1185">Reference proteome</keyword>
<dbReference type="EMBL" id="JBHMBW010000002">
    <property type="protein sequence ID" value="MFB9621850.1"/>
    <property type="molecule type" value="Genomic_DNA"/>
</dbReference>
<organism evidence="3 4">
    <name type="scientific">Nonomuraea helvata</name>
    <dbReference type="NCBI Taxonomy" id="37484"/>
    <lineage>
        <taxon>Bacteria</taxon>
        <taxon>Bacillati</taxon>
        <taxon>Actinomycetota</taxon>
        <taxon>Actinomycetes</taxon>
        <taxon>Streptosporangiales</taxon>
        <taxon>Streptosporangiaceae</taxon>
        <taxon>Nonomuraea</taxon>
    </lineage>
</organism>
<protein>
    <submittedName>
        <fullName evidence="3">Uncharacterized protein</fullName>
    </submittedName>
</protein>
<keyword evidence="2" id="KW-0472">Membrane</keyword>
<feature type="region of interest" description="Disordered" evidence="1">
    <location>
        <begin position="184"/>
        <end position="223"/>
    </location>
</feature>
<evidence type="ECO:0000313" key="3">
    <source>
        <dbReference type="EMBL" id="MFB9621850.1"/>
    </source>
</evidence>
<evidence type="ECO:0000256" key="2">
    <source>
        <dbReference type="SAM" id="Phobius"/>
    </source>
</evidence>
<keyword evidence="2" id="KW-0812">Transmembrane</keyword>
<keyword evidence="2" id="KW-1133">Transmembrane helix</keyword>
<reference evidence="3 4" key="1">
    <citation type="submission" date="2024-09" db="EMBL/GenBank/DDBJ databases">
        <authorList>
            <person name="Sun Q."/>
            <person name="Mori K."/>
        </authorList>
    </citation>
    <scope>NUCLEOTIDE SEQUENCE [LARGE SCALE GENOMIC DNA]</scope>
    <source>
        <strain evidence="3 4">JCM 3143</strain>
    </source>
</reference>
<feature type="transmembrane region" description="Helical" evidence="2">
    <location>
        <begin position="41"/>
        <end position="64"/>
    </location>
</feature>
<accession>A0ABV5RR06</accession>
<name>A0ABV5RR06_9ACTN</name>
<evidence type="ECO:0000256" key="1">
    <source>
        <dbReference type="SAM" id="MobiDB-lite"/>
    </source>
</evidence>